<dbReference type="InterPro" id="IPR015991">
    <property type="entry name" value="TatD/YcfH-like"/>
</dbReference>
<dbReference type="PANTHER" id="PTHR46124">
    <property type="entry name" value="D-AMINOACYL-TRNA DEACYLASE"/>
    <property type="match status" value="1"/>
</dbReference>
<reference evidence="5" key="1">
    <citation type="submission" date="2016-08" db="EMBL/GenBank/DDBJ databases">
        <authorList>
            <person name="Holder M.E."/>
            <person name="Ajami N.J."/>
            <person name="Petrosino J.F."/>
        </authorList>
    </citation>
    <scope>NUCLEOTIDE SEQUENCE [LARGE SCALE GENOMIC DNA]</scope>
    <source>
        <strain evidence="5">F0677</strain>
    </source>
</reference>
<feature type="binding site" evidence="3">
    <location>
        <position position="153"/>
    </location>
    <ligand>
        <name>a divalent metal cation</name>
        <dbReference type="ChEBI" id="CHEBI:60240"/>
        <label>2</label>
    </ligand>
</feature>
<feature type="binding site" evidence="3">
    <location>
        <position position="129"/>
    </location>
    <ligand>
        <name>a divalent metal cation</name>
        <dbReference type="ChEBI" id="CHEBI:60240"/>
        <label>2</label>
    </ligand>
</feature>
<evidence type="ECO:0000313" key="5">
    <source>
        <dbReference type="Proteomes" id="UP000094757"/>
    </source>
</evidence>
<keyword evidence="2" id="KW-0378">Hydrolase</keyword>
<dbReference type="NCBIfam" id="TIGR00010">
    <property type="entry name" value="YchF/TatD family DNA exonuclease"/>
    <property type="match status" value="1"/>
</dbReference>
<dbReference type="InterPro" id="IPR001130">
    <property type="entry name" value="TatD-like"/>
</dbReference>
<sequence length="256" mass="29534">MHFFDTHAHLYDARLIADIDSILQPADNQVDFIVCPSENLETAFQTILLANRYREVYAACGIHPLMVEHITLEEWNELLNKVKNLPKVVALGETGLDYHEKTVDKELQKKWFIRHIEAAIEFNLPLIIHNRKAHGDLLEILKRYKKSLRGIMHGYSGSVELAKELIKLGFYISFSGSITFTNSRRIREVVRQLPLEKILLETDSPFQTPMSRRDEVNTPRNIVYIAEAVAQIKNTSVEQVAKITYQNAQCIYNIIM</sequence>
<dbReference type="InterPro" id="IPR032466">
    <property type="entry name" value="Metal_Hydrolase"/>
</dbReference>
<evidence type="ECO:0000256" key="3">
    <source>
        <dbReference type="PIRSR" id="PIRSR005902-1"/>
    </source>
</evidence>
<organism evidence="4 5">
    <name type="scientific">Dialister pneumosintes</name>
    <dbReference type="NCBI Taxonomy" id="39950"/>
    <lineage>
        <taxon>Bacteria</taxon>
        <taxon>Bacillati</taxon>
        <taxon>Bacillota</taxon>
        <taxon>Negativicutes</taxon>
        <taxon>Veillonellales</taxon>
        <taxon>Veillonellaceae</taxon>
        <taxon>Dialister</taxon>
    </lineage>
</organism>
<dbReference type="Pfam" id="PF01026">
    <property type="entry name" value="TatD_DNase"/>
    <property type="match status" value="1"/>
</dbReference>
<keyword evidence="1 3" id="KW-0479">Metal-binding</keyword>
<name>A0A1B3WFB0_9FIRM</name>
<dbReference type="AlphaFoldDB" id="A0A1B3WFB0"/>
<dbReference type="Proteomes" id="UP000094757">
    <property type="component" value="Chromosome"/>
</dbReference>
<gene>
    <name evidence="4" type="ORF">BCB69_01920</name>
</gene>
<dbReference type="KEGG" id="dpn:BCB69_01920"/>
<dbReference type="GO" id="GO:0046872">
    <property type="term" value="F:metal ion binding"/>
    <property type="evidence" value="ECO:0007669"/>
    <property type="project" value="UniProtKB-KW"/>
</dbReference>
<dbReference type="STRING" id="39950.BCB69_01920"/>
<evidence type="ECO:0000256" key="1">
    <source>
        <dbReference type="ARBA" id="ARBA00022723"/>
    </source>
</evidence>
<dbReference type="PROSITE" id="PS01091">
    <property type="entry name" value="TATD_3"/>
    <property type="match status" value="1"/>
</dbReference>
<dbReference type="GO" id="GO:0016788">
    <property type="term" value="F:hydrolase activity, acting on ester bonds"/>
    <property type="evidence" value="ECO:0007669"/>
    <property type="project" value="InterPro"/>
</dbReference>
<dbReference type="CDD" id="cd01310">
    <property type="entry name" value="TatD_DNAse"/>
    <property type="match status" value="1"/>
</dbReference>
<feature type="binding site" evidence="3">
    <location>
        <position position="93"/>
    </location>
    <ligand>
        <name>a divalent metal cation</name>
        <dbReference type="ChEBI" id="CHEBI:60240"/>
        <label>1</label>
    </ligand>
</feature>
<protein>
    <recommendedName>
        <fullName evidence="6">Hydrolase TatD</fullName>
    </recommendedName>
</protein>
<feature type="binding site" evidence="3">
    <location>
        <position position="203"/>
    </location>
    <ligand>
        <name>a divalent metal cation</name>
        <dbReference type="ChEBI" id="CHEBI:60240"/>
        <label>1</label>
    </ligand>
</feature>
<dbReference type="InterPro" id="IPR018228">
    <property type="entry name" value="DNase_TatD-rel_CS"/>
</dbReference>
<dbReference type="GO" id="GO:0004536">
    <property type="term" value="F:DNA nuclease activity"/>
    <property type="evidence" value="ECO:0007669"/>
    <property type="project" value="InterPro"/>
</dbReference>
<dbReference type="FunFam" id="3.20.20.140:FF:000005">
    <property type="entry name" value="TatD family hydrolase"/>
    <property type="match status" value="1"/>
</dbReference>
<dbReference type="PIRSF" id="PIRSF005902">
    <property type="entry name" value="DNase_TatD"/>
    <property type="match status" value="1"/>
</dbReference>
<dbReference type="PANTHER" id="PTHR46124:SF2">
    <property type="entry name" value="D-AMINOACYL-TRNA DEACYLASE"/>
    <property type="match status" value="1"/>
</dbReference>
<evidence type="ECO:0008006" key="6">
    <source>
        <dbReference type="Google" id="ProtNLM"/>
    </source>
</evidence>
<feature type="binding site" evidence="3">
    <location>
        <position position="7"/>
    </location>
    <ligand>
        <name>a divalent metal cation</name>
        <dbReference type="ChEBI" id="CHEBI:60240"/>
        <label>1</label>
    </ligand>
</feature>
<evidence type="ECO:0000313" key="4">
    <source>
        <dbReference type="EMBL" id="AOH39606.1"/>
    </source>
</evidence>
<dbReference type="EMBL" id="CP017037">
    <property type="protein sequence ID" value="AOH39606.1"/>
    <property type="molecule type" value="Genomic_DNA"/>
</dbReference>
<accession>A0A1B3WFB0</accession>
<evidence type="ECO:0000256" key="2">
    <source>
        <dbReference type="ARBA" id="ARBA00022801"/>
    </source>
</evidence>
<dbReference type="SUPFAM" id="SSF51556">
    <property type="entry name" value="Metallo-dependent hydrolases"/>
    <property type="match status" value="1"/>
</dbReference>
<proteinExistence type="predicted"/>
<feature type="binding site" evidence="3">
    <location>
        <position position="9"/>
    </location>
    <ligand>
        <name>a divalent metal cation</name>
        <dbReference type="ChEBI" id="CHEBI:60240"/>
        <label>1</label>
    </ligand>
</feature>
<dbReference type="Gene3D" id="3.20.20.140">
    <property type="entry name" value="Metal-dependent hydrolases"/>
    <property type="match status" value="1"/>
</dbReference>